<dbReference type="PANTHER" id="PTHR10237">
    <property type="entry name" value="DEFORMED EPIDERMAL AUTOREGULATORY FACTOR 1 HOMOLOG SUPPRESSIN"/>
    <property type="match status" value="1"/>
</dbReference>
<dbReference type="PANTHER" id="PTHR10237:SF14">
    <property type="entry name" value="MYND-TYPE DOMAIN-CONTAINING PROTEIN"/>
    <property type="match status" value="1"/>
</dbReference>
<reference evidence="6 7" key="1">
    <citation type="submission" date="2016-05" db="EMBL/GenBank/DDBJ databases">
        <title>A degradative enzymes factory behind the ericoid mycorrhizal symbiosis.</title>
        <authorList>
            <consortium name="DOE Joint Genome Institute"/>
            <person name="Martino E."/>
            <person name="Morin E."/>
            <person name="Grelet G."/>
            <person name="Kuo A."/>
            <person name="Kohler A."/>
            <person name="Daghino S."/>
            <person name="Barry K."/>
            <person name="Choi C."/>
            <person name="Cichocki N."/>
            <person name="Clum A."/>
            <person name="Copeland A."/>
            <person name="Hainaut M."/>
            <person name="Haridas S."/>
            <person name="Labutti K."/>
            <person name="Lindquist E."/>
            <person name="Lipzen A."/>
            <person name="Khouja H.-R."/>
            <person name="Murat C."/>
            <person name="Ohm R."/>
            <person name="Olson A."/>
            <person name="Spatafora J."/>
            <person name="Veneault-Fourrey C."/>
            <person name="Henrissat B."/>
            <person name="Grigoriev I."/>
            <person name="Martin F."/>
            <person name="Perotto S."/>
        </authorList>
    </citation>
    <scope>NUCLEOTIDE SEQUENCE [LARGE SCALE GENOMIC DNA]</scope>
    <source>
        <strain evidence="6 7">UAMH 7357</strain>
    </source>
</reference>
<dbReference type="STRING" id="1745343.A0A2J6PRB4"/>
<dbReference type="OrthoDB" id="432970at2759"/>
<dbReference type="Pfam" id="PF01753">
    <property type="entry name" value="zf-MYND"/>
    <property type="match status" value="1"/>
</dbReference>
<accession>A0A2J6PRB4</accession>
<keyword evidence="3" id="KW-0862">Zinc</keyword>
<evidence type="ECO:0000259" key="5">
    <source>
        <dbReference type="PROSITE" id="PS50865"/>
    </source>
</evidence>
<dbReference type="PROSITE" id="PS01360">
    <property type="entry name" value="ZF_MYND_1"/>
    <property type="match status" value="1"/>
</dbReference>
<dbReference type="GO" id="GO:0000981">
    <property type="term" value="F:DNA-binding transcription factor activity, RNA polymerase II-specific"/>
    <property type="evidence" value="ECO:0007669"/>
    <property type="project" value="TreeGrafter"/>
</dbReference>
<dbReference type="GO" id="GO:0008270">
    <property type="term" value="F:zinc ion binding"/>
    <property type="evidence" value="ECO:0007669"/>
    <property type="project" value="UniProtKB-KW"/>
</dbReference>
<keyword evidence="2 4" id="KW-0863">Zinc-finger</keyword>
<protein>
    <recommendedName>
        <fullName evidence="5">MYND-type domain-containing protein</fullName>
    </recommendedName>
</protein>
<name>A0A2J6PRB4_9HELO</name>
<organism evidence="6 7">
    <name type="scientific">Hyaloscypha hepaticicola</name>
    <dbReference type="NCBI Taxonomy" id="2082293"/>
    <lineage>
        <taxon>Eukaryota</taxon>
        <taxon>Fungi</taxon>
        <taxon>Dikarya</taxon>
        <taxon>Ascomycota</taxon>
        <taxon>Pezizomycotina</taxon>
        <taxon>Leotiomycetes</taxon>
        <taxon>Helotiales</taxon>
        <taxon>Hyaloscyphaceae</taxon>
        <taxon>Hyaloscypha</taxon>
    </lineage>
</organism>
<dbReference type="EMBL" id="KZ613505">
    <property type="protein sequence ID" value="PMD16564.1"/>
    <property type="molecule type" value="Genomic_DNA"/>
</dbReference>
<dbReference type="GO" id="GO:0005634">
    <property type="term" value="C:nucleus"/>
    <property type="evidence" value="ECO:0007669"/>
    <property type="project" value="TreeGrafter"/>
</dbReference>
<sequence>MASDSPLPSCATCHKFQAELPQSLKRCAGCQTTLYCSRECQKQDWRQHKRVCTSQASSHQASPSTSGPPAGAHNPGFNAVNSVLGLSNDDYLHKLPEKDGFIQLIDCFRMRMEDEYVYGGNNFGVYGDDSPVPLFKEFLDLAEKRDKLLPSWWNKKKRQECERLADNQSDRYQWADIHSAVEKSDIIEHYGDGMMPMKLRVLGEKIYGKGFM</sequence>
<feature type="domain" description="MYND-type" evidence="5">
    <location>
        <begin position="10"/>
        <end position="52"/>
    </location>
</feature>
<dbReference type="PROSITE" id="PS50865">
    <property type="entry name" value="ZF_MYND_2"/>
    <property type="match status" value="1"/>
</dbReference>
<evidence type="ECO:0000256" key="4">
    <source>
        <dbReference type="PROSITE-ProRule" id="PRU00134"/>
    </source>
</evidence>
<dbReference type="AlphaFoldDB" id="A0A2J6PRB4"/>
<keyword evidence="7" id="KW-1185">Reference proteome</keyword>
<dbReference type="InterPro" id="IPR024119">
    <property type="entry name" value="TF_DEAF-1"/>
</dbReference>
<keyword evidence="1" id="KW-0479">Metal-binding</keyword>
<evidence type="ECO:0000256" key="2">
    <source>
        <dbReference type="ARBA" id="ARBA00022771"/>
    </source>
</evidence>
<evidence type="ECO:0000256" key="1">
    <source>
        <dbReference type="ARBA" id="ARBA00022723"/>
    </source>
</evidence>
<evidence type="ECO:0000313" key="6">
    <source>
        <dbReference type="EMBL" id="PMD16564.1"/>
    </source>
</evidence>
<evidence type="ECO:0000256" key="3">
    <source>
        <dbReference type="ARBA" id="ARBA00022833"/>
    </source>
</evidence>
<proteinExistence type="predicted"/>
<gene>
    <name evidence="6" type="ORF">NA56DRAFT_649425</name>
</gene>
<dbReference type="Proteomes" id="UP000235672">
    <property type="component" value="Unassembled WGS sequence"/>
</dbReference>
<dbReference type="Gene3D" id="6.10.140.2220">
    <property type="match status" value="1"/>
</dbReference>
<evidence type="ECO:0000313" key="7">
    <source>
        <dbReference type="Proteomes" id="UP000235672"/>
    </source>
</evidence>
<dbReference type="SUPFAM" id="SSF144232">
    <property type="entry name" value="HIT/MYND zinc finger-like"/>
    <property type="match status" value="1"/>
</dbReference>
<dbReference type="InterPro" id="IPR002893">
    <property type="entry name" value="Znf_MYND"/>
</dbReference>